<dbReference type="AlphaFoldDB" id="K0RJ25"/>
<keyword evidence="6" id="KW-0472">Membrane</keyword>
<reference evidence="8 9" key="1">
    <citation type="journal article" date="2012" name="Genome Biol.">
        <title>Genome and low-iron response of an oceanic diatom adapted to chronic iron limitation.</title>
        <authorList>
            <person name="Lommer M."/>
            <person name="Specht M."/>
            <person name="Roy A.S."/>
            <person name="Kraemer L."/>
            <person name="Andreson R."/>
            <person name="Gutowska M.A."/>
            <person name="Wolf J."/>
            <person name="Bergner S.V."/>
            <person name="Schilhabel M.B."/>
            <person name="Klostermeier U.C."/>
            <person name="Beiko R.G."/>
            <person name="Rosenstiel P."/>
            <person name="Hippler M."/>
            <person name="Laroche J."/>
        </authorList>
    </citation>
    <scope>NUCLEOTIDE SEQUENCE [LARGE SCALE GENOMIC DNA]</scope>
    <source>
        <strain evidence="8 9">CCMP1005</strain>
    </source>
</reference>
<sequence length="255" mass="27917">MPTGLSMSATMAVKAEEYPIQVDEETHNNHSTNSREVSNLNHHDCSTSEALMGAASRPSPPILKWRPAGDGGPNLTESRSWEGWGDEAMKKEVREKFGDRLELKCSSAVGVWEPDCGVRCASFNQVSTKDRLPAVIRHAGAWRRWRWPDGLSLLMICTVTALFAIGVMMALGYSSNARAGDTAGDSADEDVARNEDVVEESQGDIVTAEEDDMDTCANCGKRGSDTVTLKKCNACHLVKYCGVDCQKAHRKEHKK</sequence>
<evidence type="ECO:0000313" key="9">
    <source>
        <dbReference type="Proteomes" id="UP000266841"/>
    </source>
</evidence>
<dbReference type="Pfam" id="PF01753">
    <property type="entry name" value="zf-MYND"/>
    <property type="match status" value="1"/>
</dbReference>
<dbReference type="GO" id="GO:0008270">
    <property type="term" value="F:zinc ion binding"/>
    <property type="evidence" value="ECO:0007669"/>
    <property type="project" value="UniProtKB-KW"/>
</dbReference>
<proteinExistence type="predicted"/>
<evidence type="ECO:0000256" key="4">
    <source>
        <dbReference type="PROSITE-ProRule" id="PRU00134"/>
    </source>
</evidence>
<protein>
    <recommendedName>
        <fullName evidence="7">MYND-type domain-containing protein</fullName>
    </recommendedName>
</protein>
<keyword evidence="9" id="KW-1185">Reference proteome</keyword>
<evidence type="ECO:0000256" key="2">
    <source>
        <dbReference type="ARBA" id="ARBA00022771"/>
    </source>
</evidence>
<evidence type="ECO:0000256" key="1">
    <source>
        <dbReference type="ARBA" id="ARBA00022723"/>
    </source>
</evidence>
<dbReference type="OrthoDB" id="45756at2759"/>
<keyword evidence="1" id="KW-0479">Metal-binding</keyword>
<dbReference type="SUPFAM" id="SSF144232">
    <property type="entry name" value="HIT/MYND zinc finger-like"/>
    <property type="match status" value="1"/>
</dbReference>
<evidence type="ECO:0000259" key="7">
    <source>
        <dbReference type="PROSITE" id="PS50865"/>
    </source>
</evidence>
<evidence type="ECO:0000256" key="6">
    <source>
        <dbReference type="SAM" id="Phobius"/>
    </source>
</evidence>
<accession>K0RJ25</accession>
<feature type="transmembrane region" description="Helical" evidence="6">
    <location>
        <begin position="151"/>
        <end position="173"/>
    </location>
</feature>
<evidence type="ECO:0000256" key="3">
    <source>
        <dbReference type="ARBA" id="ARBA00022833"/>
    </source>
</evidence>
<name>K0RJ25_THAOC</name>
<dbReference type="PROSITE" id="PS50865">
    <property type="entry name" value="ZF_MYND_2"/>
    <property type="match status" value="1"/>
</dbReference>
<gene>
    <name evidence="8" type="ORF">THAOC_27423</name>
</gene>
<feature type="region of interest" description="Disordered" evidence="5">
    <location>
        <begin position="52"/>
        <end position="79"/>
    </location>
</feature>
<keyword evidence="6" id="KW-0812">Transmembrane</keyword>
<keyword evidence="2 4" id="KW-0863">Zinc-finger</keyword>
<dbReference type="Proteomes" id="UP000266841">
    <property type="component" value="Unassembled WGS sequence"/>
</dbReference>
<feature type="non-terminal residue" evidence="8">
    <location>
        <position position="255"/>
    </location>
</feature>
<dbReference type="Gene3D" id="6.10.140.2220">
    <property type="match status" value="1"/>
</dbReference>
<keyword evidence="3" id="KW-0862">Zinc</keyword>
<comment type="caution">
    <text evidence="8">The sequence shown here is derived from an EMBL/GenBank/DDBJ whole genome shotgun (WGS) entry which is preliminary data.</text>
</comment>
<dbReference type="InterPro" id="IPR002893">
    <property type="entry name" value="Znf_MYND"/>
</dbReference>
<feature type="domain" description="MYND-type" evidence="7">
    <location>
        <begin position="216"/>
        <end position="255"/>
    </location>
</feature>
<keyword evidence="6" id="KW-1133">Transmembrane helix</keyword>
<evidence type="ECO:0000313" key="8">
    <source>
        <dbReference type="EMBL" id="EJK53195.1"/>
    </source>
</evidence>
<organism evidence="8 9">
    <name type="scientific">Thalassiosira oceanica</name>
    <name type="common">Marine diatom</name>
    <dbReference type="NCBI Taxonomy" id="159749"/>
    <lineage>
        <taxon>Eukaryota</taxon>
        <taxon>Sar</taxon>
        <taxon>Stramenopiles</taxon>
        <taxon>Ochrophyta</taxon>
        <taxon>Bacillariophyta</taxon>
        <taxon>Coscinodiscophyceae</taxon>
        <taxon>Thalassiosirophycidae</taxon>
        <taxon>Thalassiosirales</taxon>
        <taxon>Thalassiosiraceae</taxon>
        <taxon>Thalassiosira</taxon>
    </lineage>
</organism>
<dbReference type="EMBL" id="AGNL01038293">
    <property type="protein sequence ID" value="EJK53195.1"/>
    <property type="molecule type" value="Genomic_DNA"/>
</dbReference>
<evidence type="ECO:0000256" key="5">
    <source>
        <dbReference type="SAM" id="MobiDB-lite"/>
    </source>
</evidence>